<organism evidence="1 2">
    <name type="scientific">Nesterenkonia rhizosphaerae</name>
    <dbReference type="NCBI Taxonomy" id="1348272"/>
    <lineage>
        <taxon>Bacteria</taxon>
        <taxon>Bacillati</taxon>
        <taxon>Actinomycetota</taxon>
        <taxon>Actinomycetes</taxon>
        <taxon>Micrococcales</taxon>
        <taxon>Micrococcaceae</taxon>
        <taxon>Nesterenkonia</taxon>
    </lineage>
</organism>
<name>A0ABP9FZB6_9MICC</name>
<accession>A0ABP9FZB6</accession>
<dbReference type="EMBL" id="BAABLW010000007">
    <property type="protein sequence ID" value="GAA4923470.1"/>
    <property type="molecule type" value="Genomic_DNA"/>
</dbReference>
<keyword evidence="2" id="KW-1185">Reference proteome</keyword>
<proteinExistence type="predicted"/>
<dbReference type="RefSeq" id="WP_345477932.1">
    <property type="nucleotide sequence ID" value="NZ_BAABLW010000007.1"/>
</dbReference>
<protein>
    <submittedName>
        <fullName evidence="1">Uncharacterized protein</fullName>
    </submittedName>
</protein>
<sequence length="206" mass="23188">MTDSPKAHLTEAEFLAKTQEFQPFQFTLGGRKGTITFPDFNAGSVAEARAMEHKIQTAIDPLDALEKWLPAEEFAKLKSANLNARKISALFEMAHTYTNGEKRARRHVKASDLDAECKDPAPFTFVLKNSKRVVFPDFASGTVEEMREFYQVLHMNRTDPELILQKWIGDKSWDALQSLNLNARQLAALCDEAIAHYQATRGSLGE</sequence>
<evidence type="ECO:0000313" key="2">
    <source>
        <dbReference type="Proteomes" id="UP001500368"/>
    </source>
</evidence>
<evidence type="ECO:0000313" key="1">
    <source>
        <dbReference type="EMBL" id="GAA4923470.1"/>
    </source>
</evidence>
<reference evidence="2" key="1">
    <citation type="journal article" date="2019" name="Int. J. Syst. Evol. Microbiol.">
        <title>The Global Catalogue of Microorganisms (GCM) 10K type strain sequencing project: providing services to taxonomists for standard genome sequencing and annotation.</title>
        <authorList>
            <consortium name="The Broad Institute Genomics Platform"/>
            <consortium name="The Broad Institute Genome Sequencing Center for Infectious Disease"/>
            <person name="Wu L."/>
            <person name="Ma J."/>
        </authorList>
    </citation>
    <scope>NUCLEOTIDE SEQUENCE [LARGE SCALE GENOMIC DNA]</scope>
    <source>
        <strain evidence="2">JCM 19129</strain>
    </source>
</reference>
<comment type="caution">
    <text evidence="1">The sequence shown here is derived from an EMBL/GenBank/DDBJ whole genome shotgun (WGS) entry which is preliminary data.</text>
</comment>
<gene>
    <name evidence="1" type="ORF">GCM10025790_20740</name>
</gene>
<dbReference type="Proteomes" id="UP001500368">
    <property type="component" value="Unassembled WGS sequence"/>
</dbReference>